<keyword evidence="2" id="KW-1185">Reference proteome</keyword>
<organism evidence="1 2">
    <name type="scientific">Smallanthus sonchifolius</name>
    <dbReference type="NCBI Taxonomy" id="185202"/>
    <lineage>
        <taxon>Eukaryota</taxon>
        <taxon>Viridiplantae</taxon>
        <taxon>Streptophyta</taxon>
        <taxon>Embryophyta</taxon>
        <taxon>Tracheophyta</taxon>
        <taxon>Spermatophyta</taxon>
        <taxon>Magnoliopsida</taxon>
        <taxon>eudicotyledons</taxon>
        <taxon>Gunneridae</taxon>
        <taxon>Pentapetalae</taxon>
        <taxon>asterids</taxon>
        <taxon>campanulids</taxon>
        <taxon>Asterales</taxon>
        <taxon>Asteraceae</taxon>
        <taxon>Asteroideae</taxon>
        <taxon>Heliantheae alliance</taxon>
        <taxon>Millerieae</taxon>
        <taxon>Smallanthus</taxon>
    </lineage>
</organism>
<sequence>MDLTEGFPLHHCFRRRQPLHHQSIRVAVRKGRRRWRGALLGRVCLVFVPVLNRVDSVLDEYKKNGCCPSSGTYDSICPNDTRRNSAFEQSVRKAVAQAVETASKNNYHARIQILISGTENEFVYAQDDCLRTMVVKIARR</sequence>
<proteinExistence type="predicted"/>
<reference evidence="2" key="1">
    <citation type="journal article" date="2022" name="Mol. Ecol. Resour.">
        <title>The genomes of chicory, endive, great burdock and yacon provide insights into Asteraceae palaeo-polyploidization history and plant inulin production.</title>
        <authorList>
            <person name="Fan W."/>
            <person name="Wang S."/>
            <person name="Wang H."/>
            <person name="Wang A."/>
            <person name="Jiang F."/>
            <person name="Liu H."/>
            <person name="Zhao H."/>
            <person name="Xu D."/>
            <person name="Zhang Y."/>
        </authorList>
    </citation>
    <scope>NUCLEOTIDE SEQUENCE [LARGE SCALE GENOMIC DNA]</scope>
    <source>
        <strain evidence="2">cv. Yunnan</strain>
    </source>
</reference>
<protein>
    <submittedName>
        <fullName evidence="1">Uncharacterized protein</fullName>
    </submittedName>
</protein>
<evidence type="ECO:0000313" key="2">
    <source>
        <dbReference type="Proteomes" id="UP001056120"/>
    </source>
</evidence>
<dbReference type="EMBL" id="CM042024">
    <property type="protein sequence ID" value="KAI3811270.1"/>
    <property type="molecule type" value="Genomic_DNA"/>
</dbReference>
<evidence type="ECO:0000313" key="1">
    <source>
        <dbReference type="EMBL" id="KAI3811270.1"/>
    </source>
</evidence>
<name>A0ACB9IUU3_9ASTR</name>
<comment type="caution">
    <text evidence="1">The sequence shown here is derived from an EMBL/GenBank/DDBJ whole genome shotgun (WGS) entry which is preliminary data.</text>
</comment>
<gene>
    <name evidence="1" type="ORF">L1987_20990</name>
</gene>
<reference evidence="1 2" key="2">
    <citation type="journal article" date="2022" name="Mol. Ecol. Resour.">
        <title>The genomes of chicory, endive, great burdock and yacon provide insights into Asteraceae paleo-polyploidization history and plant inulin production.</title>
        <authorList>
            <person name="Fan W."/>
            <person name="Wang S."/>
            <person name="Wang H."/>
            <person name="Wang A."/>
            <person name="Jiang F."/>
            <person name="Liu H."/>
            <person name="Zhao H."/>
            <person name="Xu D."/>
            <person name="Zhang Y."/>
        </authorList>
    </citation>
    <scope>NUCLEOTIDE SEQUENCE [LARGE SCALE GENOMIC DNA]</scope>
    <source>
        <strain evidence="2">cv. Yunnan</strain>
        <tissue evidence="1">Leaves</tissue>
    </source>
</reference>
<dbReference type="Proteomes" id="UP001056120">
    <property type="component" value="Linkage Group LG07"/>
</dbReference>
<accession>A0ACB9IUU3</accession>